<keyword evidence="5" id="KW-1185">Reference proteome</keyword>
<dbReference type="InterPro" id="IPR013320">
    <property type="entry name" value="ConA-like_dom_sf"/>
</dbReference>
<evidence type="ECO:0008006" key="6">
    <source>
        <dbReference type="Google" id="ProtNLM"/>
    </source>
</evidence>
<dbReference type="SUPFAM" id="SSF56300">
    <property type="entry name" value="Metallo-dependent phosphatases"/>
    <property type="match status" value="1"/>
</dbReference>
<feature type="region of interest" description="Disordered" evidence="1">
    <location>
        <begin position="771"/>
        <end position="838"/>
    </location>
</feature>
<reference evidence="4 5" key="1">
    <citation type="submission" date="2020-03" db="EMBL/GenBank/DDBJ databases">
        <title>Above-ground endophytic microbial communities from plants in different locations in the United States.</title>
        <authorList>
            <person name="Frank C."/>
        </authorList>
    </citation>
    <scope>NUCLEOTIDE SEQUENCE [LARGE SCALE GENOMIC DNA]</scope>
    <source>
        <strain evidence="4 5">WW7</strain>
    </source>
</reference>
<keyword evidence="2" id="KW-1133">Transmembrane helix</keyword>
<organism evidence="4 5">
    <name type="scientific">Curtobacterium salicis</name>
    <dbReference type="NCBI Taxonomy" id="1779862"/>
    <lineage>
        <taxon>Bacteria</taxon>
        <taxon>Bacillati</taxon>
        <taxon>Actinomycetota</taxon>
        <taxon>Actinomycetes</taxon>
        <taxon>Micrococcales</taxon>
        <taxon>Microbacteriaceae</taxon>
        <taxon>Curtobacterium</taxon>
    </lineage>
</organism>
<accession>A0ABX0T9J0</accession>
<dbReference type="InterPro" id="IPR051918">
    <property type="entry name" value="STPP_CPPED1"/>
</dbReference>
<keyword evidence="2" id="KW-0472">Membrane</keyword>
<evidence type="ECO:0000256" key="3">
    <source>
        <dbReference type="SAM" id="SignalP"/>
    </source>
</evidence>
<feature type="compositionally biased region" description="Pro residues" evidence="1">
    <location>
        <begin position="787"/>
        <end position="810"/>
    </location>
</feature>
<evidence type="ECO:0000256" key="2">
    <source>
        <dbReference type="SAM" id="Phobius"/>
    </source>
</evidence>
<evidence type="ECO:0000313" key="4">
    <source>
        <dbReference type="EMBL" id="NII40858.1"/>
    </source>
</evidence>
<feature type="transmembrane region" description="Helical" evidence="2">
    <location>
        <begin position="851"/>
        <end position="870"/>
    </location>
</feature>
<dbReference type="PANTHER" id="PTHR43143:SF5">
    <property type="entry name" value="SECRETED PROTEIN"/>
    <property type="match status" value="1"/>
</dbReference>
<protein>
    <recommendedName>
        <fullName evidence="6">Cell wall anchor protein</fullName>
    </recommendedName>
</protein>
<sequence length="885" mass="92243">MTPHRSRHRPSALGPAARGGIALALAAAVGLPALAAAPAPAAAAAAAAAPTAAAPADLASRFTLAVLPDTQFYSRYSASQFVPRYGDDPFHVQTQWLADNADELHIPFVTHVGDVVDQVGQAGEWRAADRAMSVLDDAGLPYSVTTGNHDVRNSADTVFDTSYDLAGEPYLQTFPASRATGQPTVESGTDRTGLSQFHVFEAEGQRFLSLALPWRASDETLAWANQVIAAHPTLPTILTSHEVINIATDGLTAVDTAYGERLWKSVIAPNDQVFLTLNGHFHGSTWKERTNDAGHAVTQVLIDHQMDYEGGDGYLGLLEFDLTNGTLGMQTASPWVTWKPSETLTSYDQPLLDGANQRYSVPVDFRTRFAGFAPDFRAGSADEPPLNERARQMLLDGFTGAPPVATELPGGRADHTDVDGTLAWWRPGEQEAGVLAPGATVADVAGDADLTRMTHAESGSPTAQDGDVTVVDESHPLSSDGAGLCFANADKAAKRFSALTSPGDTTVDRATFPDGYTIETFLEVDPSWTDGANSWSKAIVRSGNRSQIGVPQTRWDWTASPAALGISNLKEFQWTEVTADAGKGDRTAWSGEIIPGRWLHVALVNDVDAHTTTMYIDGAPVLRNATDTGGQTVQDGMPWLFGSDWVDDAATNGWNGCIGETRVVDHPIGADAWLTARADLDALTVDDPGTEVVPATVTGSGHPGATVTLSGAVDGSTEVAEDGTWSVSVADDSGVRTAALVRALGTGDAEAVQSIGTRSGTAVPFVVAVADAGPVDPDPTDPDPTEPADPTPTDPTPTDPTPTPGDPESPAPGDDGTVVPEPGAGAPTAGAVRPGGDGPGGELAFTGANGLGILGVTALLLLTAGAAVLVRRRVAGLPRTTRTDQ</sequence>
<gene>
    <name evidence="4" type="ORF">E9228_001494</name>
</gene>
<feature type="chain" id="PRO_5046482339" description="Cell wall anchor protein" evidence="3">
    <location>
        <begin position="36"/>
        <end position="885"/>
    </location>
</feature>
<keyword evidence="2" id="KW-0812">Transmembrane</keyword>
<dbReference type="InterPro" id="IPR029052">
    <property type="entry name" value="Metallo-depent_PP-like"/>
</dbReference>
<feature type="signal peptide" evidence="3">
    <location>
        <begin position="1"/>
        <end position="35"/>
    </location>
</feature>
<dbReference type="InterPro" id="IPR006311">
    <property type="entry name" value="TAT_signal"/>
</dbReference>
<evidence type="ECO:0000256" key="1">
    <source>
        <dbReference type="SAM" id="MobiDB-lite"/>
    </source>
</evidence>
<dbReference type="Proteomes" id="UP001318300">
    <property type="component" value="Unassembled WGS sequence"/>
</dbReference>
<dbReference type="Gene3D" id="3.60.21.10">
    <property type="match status" value="1"/>
</dbReference>
<keyword evidence="3" id="KW-0732">Signal</keyword>
<feature type="compositionally biased region" description="Low complexity" evidence="1">
    <location>
        <begin position="811"/>
        <end position="832"/>
    </location>
</feature>
<dbReference type="SUPFAM" id="SSF49899">
    <property type="entry name" value="Concanavalin A-like lectins/glucanases"/>
    <property type="match status" value="1"/>
</dbReference>
<proteinExistence type="predicted"/>
<dbReference type="Gene3D" id="2.60.120.200">
    <property type="match status" value="1"/>
</dbReference>
<comment type="caution">
    <text evidence="4">The sequence shown here is derived from an EMBL/GenBank/DDBJ whole genome shotgun (WGS) entry which is preliminary data.</text>
</comment>
<evidence type="ECO:0000313" key="5">
    <source>
        <dbReference type="Proteomes" id="UP001318300"/>
    </source>
</evidence>
<dbReference type="EMBL" id="JAAOYO010000002">
    <property type="protein sequence ID" value="NII40858.1"/>
    <property type="molecule type" value="Genomic_DNA"/>
</dbReference>
<dbReference type="RefSeq" id="WP_208385620.1">
    <property type="nucleotide sequence ID" value="NZ_JAAOYO010000002.1"/>
</dbReference>
<name>A0ABX0T9J0_9MICO</name>
<dbReference type="PANTHER" id="PTHR43143">
    <property type="entry name" value="METALLOPHOSPHOESTERASE, CALCINEURIN SUPERFAMILY"/>
    <property type="match status" value="1"/>
</dbReference>
<dbReference type="PROSITE" id="PS51318">
    <property type="entry name" value="TAT"/>
    <property type="match status" value="1"/>
</dbReference>